<name>A0AAV7RX43_PLEWA</name>
<reference evidence="2" key="1">
    <citation type="journal article" date="2022" name="bioRxiv">
        <title>Sequencing and chromosome-scale assembly of the giantPleurodeles waltlgenome.</title>
        <authorList>
            <person name="Brown T."/>
            <person name="Elewa A."/>
            <person name="Iarovenko S."/>
            <person name="Subramanian E."/>
            <person name="Araus A.J."/>
            <person name="Petzold A."/>
            <person name="Susuki M."/>
            <person name="Suzuki K.-i.T."/>
            <person name="Hayashi T."/>
            <person name="Toyoda A."/>
            <person name="Oliveira C."/>
            <person name="Osipova E."/>
            <person name="Leigh N.D."/>
            <person name="Simon A."/>
            <person name="Yun M.H."/>
        </authorList>
    </citation>
    <scope>NUCLEOTIDE SEQUENCE</scope>
    <source>
        <strain evidence="2">20211129_DDA</strain>
        <tissue evidence="2">Liver</tissue>
    </source>
</reference>
<comment type="caution">
    <text evidence="2">The sequence shown here is derived from an EMBL/GenBank/DDBJ whole genome shotgun (WGS) entry which is preliminary data.</text>
</comment>
<evidence type="ECO:0000256" key="1">
    <source>
        <dbReference type="SAM" id="MobiDB-lite"/>
    </source>
</evidence>
<proteinExistence type="predicted"/>
<feature type="region of interest" description="Disordered" evidence="1">
    <location>
        <begin position="1"/>
        <end position="25"/>
    </location>
</feature>
<keyword evidence="3" id="KW-1185">Reference proteome</keyword>
<dbReference type="Proteomes" id="UP001066276">
    <property type="component" value="Chromosome 5"/>
</dbReference>
<dbReference type="EMBL" id="JANPWB010000009">
    <property type="protein sequence ID" value="KAJ1156909.1"/>
    <property type="molecule type" value="Genomic_DNA"/>
</dbReference>
<accession>A0AAV7RX43</accession>
<evidence type="ECO:0000313" key="2">
    <source>
        <dbReference type="EMBL" id="KAJ1156909.1"/>
    </source>
</evidence>
<evidence type="ECO:0000313" key="3">
    <source>
        <dbReference type="Proteomes" id="UP001066276"/>
    </source>
</evidence>
<organism evidence="2 3">
    <name type="scientific">Pleurodeles waltl</name>
    <name type="common">Iberian ribbed newt</name>
    <dbReference type="NCBI Taxonomy" id="8319"/>
    <lineage>
        <taxon>Eukaryota</taxon>
        <taxon>Metazoa</taxon>
        <taxon>Chordata</taxon>
        <taxon>Craniata</taxon>
        <taxon>Vertebrata</taxon>
        <taxon>Euteleostomi</taxon>
        <taxon>Amphibia</taxon>
        <taxon>Batrachia</taxon>
        <taxon>Caudata</taxon>
        <taxon>Salamandroidea</taxon>
        <taxon>Salamandridae</taxon>
        <taxon>Pleurodelinae</taxon>
        <taxon>Pleurodeles</taxon>
    </lineage>
</organism>
<dbReference type="AlphaFoldDB" id="A0AAV7RX43"/>
<sequence length="125" mass="13253">MEAPSSIDTGVGGGRSGDNPCQTEGRVAGLRARGLRQGAEEGAPRAMIDQPQRDSTLRMVRRCSKYDEPPGQGKTHLEMCAYLAPDSLRIMSWLIKGDSGALPVGHQMALFATNGSGSCLHSPTL</sequence>
<gene>
    <name evidence="2" type="ORF">NDU88_009626</name>
</gene>
<protein>
    <submittedName>
        <fullName evidence="2">Uncharacterized protein</fullName>
    </submittedName>
</protein>